<dbReference type="GO" id="GO:0006950">
    <property type="term" value="P:response to stress"/>
    <property type="evidence" value="ECO:0007669"/>
    <property type="project" value="UniProtKB-ARBA"/>
</dbReference>
<keyword evidence="19" id="KW-1185">Reference proteome</keyword>
<dbReference type="Proteomes" id="UP000583101">
    <property type="component" value="Unassembled WGS sequence"/>
</dbReference>
<dbReference type="EMBL" id="SNQG01000001">
    <property type="protein sequence ID" value="TEW68865.1"/>
    <property type="molecule type" value="Genomic_DNA"/>
</dbReference>
<comment type="function">
    <text evidence="11">Involved in the storage or transport of lipids necessary for membrane maintenance under stressful conditions. Displays a binding preference for lysophospholipids.</text>
</comment>
<dbReference type="GO" id="GO:0009279">
    <property type="term" value="C:cell outer membrane"/>
    <property type="evidence" value="ECO:0007669"/>
    <property type="project" value="UniProtKB-SubCell"/>
</dbReference>
<proteinExistence type="inferred from homology"/>
<sequence length="185" mass="20797">MNNHYKLSRLQLALAVGAGVAITAIALNSCVSIPKGANAVSPFDKTRYLGKWYELARFDFKFEKGLDNVTASYFAKQDGTIEVVNRGRDYKSGKWKESVGKAKFVKDDTTGRLKVSFFGPFYAGYNVVAIDRDYQYALVAGNNLDYLWILSRTTSIPDNIKRAYLAKARSIGYNTNKLIWTKHGR</sequence>
<evidence type="ECO:0000256" key="11">
    <source>
        <dbReference type="ARBA" id="ARBA00057024"/>
    </source>
</evidence>
<evidence type="ECO:0000256" key="12">
    <source>
        <dbReference type="ARBA" id="ARBA00071217"/>
    </source>
</evidence>
<feature type="domain" description="Lipocalin/cytosolic fatty-acid binding" evidence="15">
    <location>
        <begin position="44"/>
        <end position="182"/>
    </location>
</feature>
<dbReference type="InterPro" id="IPR000566">
    <property type="entry name" value="Lipocln_cytosolic_FA-bd_dom"/>
</dbReference>
<evidence type="ECO:0000256" key="4">
    <source>
        <dbReference type="ARBA" id="ARBA00011738"/>
    </source>
</evidence>
<accession>A0A4Y8AK15</accession>
<feature type="lipid moiety-binding region" description="S-diacylglycerol cysteine" evidence="14">
    <location>
        <position position="30"/>
    </location>
</feature>
<dbReference type="InterPro" id="IPR012674">
    <property type="entry name" value="Calycin"/>
</dbReference>
<dbReference type="Pfam" id="PF08212">
    <property type="entry name" value="Lipocalin_2"/>
    <property type="match status" value="1"/>
</dbReference>
<dbReference type="AlphaFoldDB" id="A0A4Y8AK15"/>
<comment type="similarity">
    <text evidence="3 13">Belongs to the calycin superfamily. Lipocalin family.</text>
</comment>
<dbReference type="InterPro" id="IPR022271">
    <property type="entry name" value="Lipocalin_ApoD"/>
</dbReference>
<reference evidence="17 18" key="1">
    <citation type="journal article" date="2016" name="Int. J. Syst. Evol. Microbiol.">
        <title>Proposal of Mucilaginibacter phyllosphaerae sp. nov. isolated from the phyllosphere of Galium album.</title>
        <authorList>
            <person name="Aydogan E.L."/>
            <person name="Busse H.J."/>
            <person name="Moser G."/>
            <person name="Muller C."/>
            <person name="Kampfer P."/>
            <person name="Glaeser S.P."/>
        </authorList>
    </citation>
    <scope>NUCLEOTIDE SEQUENCE [LARGE SCALE GENOMIC DNA]</scope>
    <source>
        <strain evidence="17 18">PP-F2FG21</strain>
    </source>
</reference>
<reference evidence="16 19" key="3">
    <citation type="submission" date="2020-08" db="EMBL/GenBank/DDBJ databases">
        <title>Genomic Encyclopedia of Type Strains, Phase IV (KMG-IV): sequencing the most valuable type-strain genomes for metagenomic binning, comparative biology and taxonomic classification.</title>
        <authorList>
            <person name="Goeker M."/>
        </authorList>
    </citation>
    <scope>NUCLEOTIDE SEQUENCE [LARGE SCALE GENOMIC DNA]</scope>
    <source>
        <strain evidence="16 19">DSM 100995</strain>
    </source>
</reference>
<name>A0A4Y8AK15_9SPHI</name>
<comment type="caution">
    <text evidence="17">The sequence shown here is derived from an EMBL/GenBank/DDBJ whole genome shotgun (WGS) entry which is preliminary data.</text>
</comment>
<dbReference type="CDD" id="cd19438">
    <property type="entry name" value="lipocalin_Blc-like"/>
    <property type="match status" value="1"/>
</dbReference>
<dbReference type="SUPFAM" id="SSF50814">
    <property type="entry name" value="Lipocalins"/>
    <property type="match status" value="1"/>
</dbReference>
<evidence type="ECO:0000256" key="5">
    <source>
        <dbReference type="ARBA" id="ARBA00022729"/>
    </source>
</evidence>
<protein>
    <recommendedName>
        <fullName evidence="12">Outer membrane lipoprotein Blc</fullName>
    </recommendedName>
</protein>
<keyword evidence="10 14" id="KW-0449">Lipoprotein</keyword>
<dbReference type="Proteomes" id="UP000297248">
    <property type="component" value="Unassembled WGS sequence"/>
</dbReference>
<evidence type="ECO:0000256" key="13">
    <source>
        <dbReference type="PIRNR" id="PIRNR036893"/>
    </source>
</evidence>
<evidence type="ECO:0000313" key="17">
    <source>
        <dbReference type="EMBL" id="TEW68865.1"/>
    </source>
</evidence>
<feature type="lipid moiety-binding region" description="N-palmitoyl cysteine" evidence="14">
    <location>
        <position position="30"/>
    </location>
</feature>
<dbReference type="PANTHER" id="PTHR10612">
    <property type="entry name" value="APOLIPOPROTEIN D"/>
    <property type="match status" value="1"/>
</dbReference>
<evidence type="ECO:0000256" key="9">
    <source>
        <dbReference type="ARBA" id="ARBA00023237"/>
    </source>
</evidence>
<evidence type="ECO:0000259" key="15">
    <source>
        <dbReference type="Pfam" id="PF08212"/>
    </source>
</evidence>
<comment type="subcellular location">
    <subcellularLocation>
        <location evidence="1">Cell outer membrane</location>
    </subcellularLocation>
    <subcellularLocation>
        <location evidence="2">Membrane</location>
        <topology evidence="2">Lipid-anchor</topology>
    </subcellularLocation>
</comment>
<reference evidence="17" key="2">
    <citation type="submission" date="2019-03" db="EMBL/GenBank/DDBJ databases">
        <authorList>
            <person name="Yan Y.-Q."/>
            <person name="Du Z.-J."/>
        </authorList>
    </citation>
    <scope>NUCLEOTIDE SEQUENCE</scope>
    <source>
        <strain evidence="17">PP-F2FG21</strain>
    </source>
</reference>
<dbReference type="FunFam" id="2.40.128.20:FF:000002">
    <property type="entry name" value="Outer membrane lipoprotein Blc"/>
    <property type="match status" value="1"/>
</dbReference>
<organism evidence="17 18">
    <name type="scientific">Mucilaginibacter phyllosphaerae</name>
    <dbReference type="NCBI Taxonomy" id="1812349"/>
    <lineage>
        <taxon>Bacteria</taxon>
        <taxon>Pseudomonadati</taxon>
        <taxon>Bacteroidota</taxon>
        <taxon>Sphingobacteriia</taxon>
        <taxon>Sphingobacteriales</taxon>
        <taxon>Sphingobacteriaceae</taxon>
        <taxon>Mucilaginibacter</taxon>
    </lineage>
</organism>
<evidence type="ECO:0000256" key="10">
    <source>
        <dbReference type="ARBA" id="ARBA00023288"/>
    </source>
</evidence>
<evidence type="ECO:0000256" key="8">
    <source>
        <dbReference type="ARBA" id="ARBA00023139"/>
    </source>
</evidence>
<dbReference type="Gene3D" id="2.40.128.20">
    <property type="match status" value="1"/>
</dbReference>
<evidence type="ECO:0000256" key="3">
    <source>
        <dbReference type="ARBA" id="ARBA00006889"/>
    </source>
</evidence>
<dbReference type="PANTHER" id="PTHR10612:SF34">
    <property type="entry name" value="APOLIPOPROTEIN D"/>
    <property type="match status" value="1"/>
</dbReference>
<dbReference type="GO" id="GO:0008289">
    <property type="term" value="F:lipid binding"/>
    <property type="evidence" value="ECO:0007669"/>
    <property type="project" value="UniProtKB-KW"/>
</dbReference>
<keyword evidence="6" id="KW-0446">Lipid-binding</keyword>
<evidence type="ECO:0000256" key="1">
    <source>
        <dbReference type="ARBA" id="ARBA00004442"/>
    </source>
</evidence>
<evidence type="ECO:0000313" key="16">
    <source>
        <dbReference type="EMBL" id="MBB3968114.1"/>
    </source>
</evidence>
<evidence type="ECO:0000313" key="18">
    <source>
        <dbReference type="Proteomes" id="UP000297248"/>
    </source>
</evidence>
<evidence type="ECO:0000256" key="2">
    <source>
        <dbReference type="ARBA" id="ARBA00004635"/>
    </source>
</evidence>
<dbReference type="InterPro" id="IPR022272">
    <property type="entry name" value="Lipocalin_CS"/>
</dbReference>
<dbReference type="EMBL" id="JACIEG010000001">
    <property type="protein sequence ID" value="MBB3968114.1"/>
    <property type="molecule type" value="Genomic_DNA"/>
</dbReference>
<dbReference type="InterPro" id="IPR002446">
    <property type="entry name" value="Lipocalin_bac"/>
</dbReference>
<keyword evidence="9" id="KW-0998">Cell outer membrane</keyword>
<dbReference type="PROSITE" id="PS00213">
    <property type="entry name" value="LIPOCALIN"/>
    <property type="match status" value="1"/>
</dbReference>
<dbReference type="OrthoDB" id="594739at2"/>
<gene>
    <name evidence="17" type="ORF">E2R65_01505</name>
    <name evidence="16" type="ORF">GGR35_000700</name>
</gene>
<evidence type="ECO:0000256" key="7">
    <source>
        <dbReference type="ARBA" id="ARBA00023136"/>
    </source>
</evidence>
<evidence type="ECO:0000256" key="14">
    <source>
        <dbReference type="PIRSR" id="PIRSR036893-52"/>
    </source>
</evidence>
<evidence type="ECO:0000313" key="19">
    <source>
        <dbReference type="Proteomes" id="UP000583101"/>
    </source>
</evidence>
<dbReference type="PRINTS" id="PR01171">
    <property type="entry name" value="BCTLIPOCALIN"/>
</dbReference>
<comment type="subunit">
    <text evidence="4">Homodimer.</text>
</comment>
<keyword evidence="5" id="KW-0732">Signal</keyword>
<evidence type="ECO:0000256" key="6">
    <source>
        <dbReference type="ARBA" id="ARBA00023121"/>
    </source>
</evidence>
<keyword evidence="7" id="KW-0472">Membrane</keyword>
<keyword evidence="8 14" id="KW-0564">Palmitate</keyword>
<dbReference type="PIRSF" id="PIRSF036893">
    <property type="entry name" value="Lipocalin_ApoD"/>
    <property type="match status" value="1"/>
</dbReference>
<dbReference type="InterPro" id="IPR047202">
    <property type="entry name" value="Lipocalin_Blc-like_dom"/>
</dbReference>